<dbReference type="EMBL" id="JBBJBU010000006">
    <property type="protein sequence ID" value="KAK7205092.1"/>
    <property type="molecule type" value="Genomic_DNA"/>
</dbReference>
<reference evidence="2 3" key="1">
    <citation type="submission" date="2024-03" db="EMBL/GenBank/DDBJ databases">
        <title>Genome-scale model development and genomic sequencing of the oleaginous clade Lipomyces.</title>
        <authorList>
            <consortium name="Lawrence Berkeley National Laboratory"/>
            <person name="Czajka J.J."/>
            <person name="Han Y."/>
            <person name="Kim J."/>
            <person name="Mondo S.J."/>
            <person name="Hofstad B.A."/>
            <person name="Robles A."/>
            <person name="Haridas S."/>
            <person name="Riley R."/>
            <person name="LaButti K."/>
            <person name="Pangilinan J."/>
            <person name="Andreopoulos W."/>
            <person name="Lipzen A."/>
            <person name="Yan J."/>
            <person name="Wang M."/>
            <person name="Ng V."/>
            <person name="Grigoriev I.V."/>
            <person name="Spatafora J.W."/>
            <person name="Magnuson J.K."/>
            <person name="Baker S.E."/>
            <person name="Pomraning K.R."/>
        </authorList>
    </citation>
    <scope>NUCLEOTIDE SEQUENCE [LARGE SCALE GENOMIC DNA]</scope>
    <source>
        <strain evidence="2 3">Phaff 52-87</strain>
    </source>
</reference>
<dbReference type="GeneID" id="90036631"/>
<feature type="compositionally biased region" description="Polar residues" evidence="1">
    <location>
        <begin position="409"/>
        <end position="422"/>
    </location>
</feature>
<organism evidence="2 3">
    <name type="scientific">Myxozyma melibiosi</name>
    <dbReference type="NCBI Taxonomy" id="54550"/>
    <lineage>
        <taxon>Eukaryota</taxon>
        <taxon>Fungi</taxon>
        <taxon>Dikarya</taxon>
        <taxon>Ascomycota</taxon>
        <taxon>Saccharomycotina</taxon>
        <taxon>Lipomycetes</taxon>
        <taxon>Lipomycetales</taxon>
        <taxon>Lipomycetaceae</taxon>
        <taxon>Myxozyma</taxon>
    </lineage>
</organism>
<evidence type="ECO:0000313" key="2">
    <source>
        <dbReference type="EMBL" id="KAK7205092.1"/>
    </source>
</evidence>
<dbReference type="Proteomes" id="UP001498771">
    <property type="component" value="Unassembled WGS sequence"/>
</dbReference>
<feature type="compositionally biased region" description="Basic and acidic residues" evidence="1">
    <location>
        <begin position="567"/>
        <end position="580"/>
    </location>
</feature>
<gene>
    <name evidence="2" type="ORF">BZA70DRAFT_267628</name>
</gene>
<sequence length="580" mass="66718">MSRPRAKQAFAEFKDGWVRNRVTRLLVPPQTNRKVDRRVRRRRDARPWEGTHNEYGISDTELLDIILAGRYSMQIEPASRAIDTTIQLPDMLTFPFQRRLYLRQLARGGAIQVGRDRVTRWFYTPYHKNATYSDLLRGVDAAAGISRFMWKIPKLRPWVSDQHPLTMRYIPPGMATAAFAKSRPAVVILMSSRPSAGQKATYRAVVRKHMRRYLFEALCEVQGITREVAHWSDIKSFEPMSTINDGLSFLLEDHRDPRLIRQEKKEYEDNTGAPDETEQLMVKRSPDYIRDLDGVFVFFEKRGSGKNQAVPPIGEEAVKAMAYAAVQAVVAEYGYVSKEMHDKYALYRRTKAVSEESANEEKEEESIEDDLKTLHGRDSAENIEIIGEDSKEIIGEENREIIAEEIRESTASNTDNATTQKMTQKEREAANAASAAEAAQRYSEPLSPAVQLAHYRTSRRYWRWVVTENKTMLAKVFPGLQQEPRLFDDEVLFGKMMEQGSVGAARYEEEFRRLQRSCGEDARGREGQDLFFPRISEEVPKELLKSIYPAKSEKDKQRSGQRSGRRSSKEVPDKESKEEN</sequence>
<accession>A0ABR1F5K5</accession>
<feature type="region of interest" description="Disordered" evidence="1">
    <location>
        <begin position="409"/>
        <end position="436"/>
    </location>
</feature>
<keyword evidence="3" id="KW-1185">Reference proteome</keyword>
<dbReference type="RefSeq" id="XP_064768125.1">
    <property type="nucleotide sequence ID" value="XM_064911119.1"/>
</dbReference>
<feature type="region of interest" description="Disordered" evidence="1">
    <location>
        <begin position="546"/>
        <end position="580"/>
    </location>
</feature>
<comment type="caution">
    <text evidence="2">The sequence shown here is derived from an EMBL/GenBank/DDBJ whole genome shotgun (WGS) entry which is preliminary data.</text>
</comment>
<name>A0ABR1F5K5_9ASCO</name>
<evidence type="ECO:0008006" key="4">
    <source>
        <dbReference type="Google" id="ProtNLM"/>
    </source>
</evidence>
<evidence type="ECO:0000313" key="3">
    <source>
        <dbReference type="Proteomes" id="UP001498771"/>
    </source>
</evidence>
<evidence type="ECO:0000256" key="1">
    <source>
        <dbReference type="SAM" id="MobiDB-lite"/>
    </source>
</evidence>
<protein>
    <recommendedName>
        <fullName evidence="4">Retrotransposon gag domain-containing protein</fullName>
    </recommendedName>
</protein>
<proteinExistence type="predicted"/>